<comment type="function">
    <text evidence="5">May play the central regulatory role in sporulation. It may be an element of the effector pathway responsible for the activation of sporulation genes in response to nutritional stress. Spo0A may act in concert with spo0H (a sigma factor) to control the expression of some genes that are critical to the sporulation process.</text>
</comment>
<dbReference type="EMBL" id="JACRTL010000004">
    <property type="protein sequence ID" value="MBC8611106.1"/>
    <property type="molecule type" value="Genomic_DNA"/>
</dbReference>
<dbReference type="InterPro" id="IPR001867">
    <property type="entry name" value="OmpR/PhoB-type_DNA-bd"/>
</dbReference>
<dbReference type="CDD" id="cd00383">
    <property type="entry name" value="trans_reg_C"/>
    <property type="match status" value="1"/>
</dbReference>
<evidence type="ECO:0000313" key="10">
    <source>
        <dbReference type="EMBL" id="MBC8611106.1"/>
    </source>
</evidence>
<keyword evidence="11" id="KW-1185">Reference proteome</keyword>
<dbReference type="PROSITE" id="PS51755">
    <property type="entry name" value="OMPR_PHOB"/>
    <property type="match status" value="1"/>
</dbReference>
<dbReference type="InterPro" id="IPR036388">
    <property type="entry name" value="WH-like_DNA-bd_sf"/>
</dbReference>
<dbReference type="Gene3D" id="1.10.10.10">
    <property type="entry name" value="Winged helix-like DNA-binding domain superfamily/Winged helix DNA-binding domain"/>
    <property type="match status" value="1"/>
</dbReference>
<dbReference type="Proteomes" id="UP000632659">
    <property type="component" value="Unassembled WGS sequence"/>
</dbReference>
<feature type="domain" description="Response regulatory" evidence="8">
    <location>
        <begin position="2"/>
        <end position="115"/>
    </location>
</feature>
<evidence type="ECO:0000256" key="5">
    <source>
        <dbReference type="ARBA" id="ARBA00024867"/>
    </source>
</evidence>
<dbReference type="PANTHER" id="PTHR48111:SF43">
    <property type="entry name" value="STAGE 0 SPORULATION PROTEIN A HOMOLOG"/>
    <property type="match status" value="1"/>
</dbReference>
<dbReference type="RefSeq" id="WP_187536533.1">
    <property type="nucleotide sequence ID" value="NZ_FYDD01000003.1"/>
</dbReference>
<dbReference type="InterPro" id="IPR016032">
    <property type="entry name" value="Sig_transdc_resp-reg_C-effctor"/>
</dbReference>
<reference evidence="10" key="1">
    <citation type="submission" date="2020-08" db="EMBL/GenBank/DDBJ databases">
        <title>Genome public.</title>
        <authorList>
            <person name="Liu C."/>
            <person name="Sun Q."/>
        </authorList>
    </citation>
    <scope>NUCLEOTIDE SEQUENCE</scope>
    <source>
        <strain evidence="10">NSJ-15</strain>
    </source>
</reference>
<evidence type="ECO:0000313" key="11">
    <source>
        <dbReference type="Proteomes" id="UP000632659"/>
    </source>
</evidence>
<dbReference type="Pfam" id="PF00072">
    <property type="entry name" value="Response_reg"/>
    <property type="match status" value="1"/>
</dbReference>
<evidence type="ECO:0000259" key="8">
    <source>
        <dbReference type="PROSITE" id="PS50110"/>
    </source>
</evidence>
<organism evidence="10 11">
    <name type="scientific">Massiliimalia timonensis</name>
    <dbReference type="NCBI Taxonomy" id="1987501"/>
    <lineage>
        <taxon>Bacteria</taxon>
        <taxon>Bacillati</taxon>
        <taxon>Bacillota</taxon>
        <taxon>Clostridia</taxon>
        <taxon>Eubacteriales</taxon>
        <taxon>Oscillospiraceae</taxon>
        <taxon>Massiliimalia</taxon>
    </lineage>
</organism>
<dbReference type="SMART" id="SM00448">
    <property type="entry name" value="REC"/>
    <property type="match status" value="1"/>
</dbReference>
<evidence type="ECO:0000256" key="2">
    <source>
        <dbReference type="ARBA" id="ARBA00023015"/>
    </source>
</evidence>
<dbReference type="SMART" id="SM00862">
    <property type="entry name" value="Trans_reg_C"/>
    <property type="match status" value="1"/>
</dbReference>
<name>A0A8J6P1E1_9FIRM</name>
<dbReference type="Pfam" id="PF00486">
    <property type="entry name" value="Trans_reg_C"/>
    <property type="match status" value="1"/>
</dbReference>
<evidence type="ECO:0000256" key="6">
    <source>
        <dbReference type="PROSITE-ProRule" id="PRU00169"/>
    </source>
</evidence>
<evidence type="ECO:0000256" key="3">
    <source>
        <dbReference type="ARBA" id="ARBA00023125"/>
    </source>
</evidence>
<dbReference type="InterPro" id="IPR011006">
    <property type="entry name" value="CheY-like_superfamily"/>
</dbReference>
<dbReference type="GO" id="GO:0006355">
    <property type="term" value="P:regulation of DNA-templated transcription"/>
    <property type="evidence" value="ECO:0007669"/>
    <property type="project" value="InterPro"/>
</dbReference>
<feature type="domain" description="OmpR/PhoB-type" evidence="9">
    <location>
        <begin position="124"/>
        <end position="220"/>
    </location>
</feature>
<dbReference type="SUPFAM" id="SSF52172">
    <property type="entry name" value="CheY-like"/>
    <property type="match status" value="1"/>
</dbReference>
<dbReference type="PROSITE" id="PS50110">
    <property type="entry name" value="RESPONSE_REGULATORY"/>
    <property type="match status" value="1"/>
</dbReference>
<feature type="DNA-binding region" description="OmpR/PhoB-type" evidence="7">
    <location>
        <begin position="124"/>
        <end position="220"/>
    </location>
</feature>
<dbReference type="InterPro" id="IPR039420">
    <property type="entry name" value="WalR-like"/>
</dbReference>
<dbReference type="PANTHER" id="PTHR48111">
    <property type="entry name" value="REGULATOR OF RPOS"/>
    <property type="match status" value="1"/>
</dbReference>
<dbReference type="GO" id="GO:0000156">
    <property type="term" value="F:phosphorelay response regulator activity"/>
    <property type="evidence" value="ECO:0007669"/>
    <property type="project" value="TreeGrafter"/>
</dbReference>
<dbReference type="GO" id="GO:0032993">
    <property type="term" value="C:protein-DNA complex"/>
    <property type="evidence" value="ECO:0007669"/>
    <property type="project" value="TreeGrafter"/>
</dbReference>
<comment type="caution">
    <text evidence="10">The sequence shown here is derived from an EMBL/GenBank/DDBJ whole genome shotgun (WGS) entry which is preliminary data.</text>
</comment>
<dbReference type="AlphaFoldDB" id="A0A8J6P1E1"/>
<feature type="modified residue" description="4-aspartylphosphate" evidence="6">
    <location>
        <position position="51"/>
    </location>
</feature>
<keyword evidence="3 7" id="KW-0238">DNA-binding</keyword>
<gene>
    <name evidence="10" type="ORF">H8702_08260</name>
</gene>
<dbReference type="GO" id="GO:0000976">
    <property type="term" value="F:transcription cis-regulatory region binding"/>
    <property type="evidence" value="ECO:0007669"/>
    <property type="project" value="TreeGrafter"/>
</dbReference>
<keyword evidence="2" id="KW-0805">Transcription regulation</keyword>
<keyword evidence="6" id="KW-0597">Phosphoprotein</keyword>
<sequence>MKIYIIEDDKKLRAELVKLLSAYKYDCSFDDDYENIISLALEKQPDLILLDVNLPVFDGYYICREIRKQSDVPIIIVTSRSTDMDELMSMNLGADDFITKPYHSQILLAHISAVLKRCNSQSVAEKVEYRGLTLYPSQSKISYQENETDLTKNEMKILTILINNAGRIVSRSDLMNALWQSDEFVDDNTLTVNVNRLRKRIKEIGAPELITTKRGLGYIL</sequence>
<evidence type="ECO:0000259" key="9">
    <source>
        <dbReference type="PROSITE" id="PS51755"/>
    </source>
</evidence>
<dbReference type="GO" id="GO:0005829">
    <property type="term" value="C:cytosol"/>
    <property type="evidence" value="ECO:0007669"/>
    <property type="project" value="TreeGrafter"/>
</dbReference>
<proteinExistence type="predicted"/>
<evidence type="ECO:0000256" key="7">
    <source>
        <dbReference type="PROSITE-ProRule" id="PRU01091"/>
    </source>
</evidence>
<evidence type="ECO:0000256" key="1">
    <source>
        <dbReference type="ARBA" id="ARBA00018672"/>
    </source>
</evidence>
<dbReference type="Gene3D" id="3.40.50.2300">
    <property type="match status" value="1"/>
</dbReference>
<evidence type="ECO:0000256" key="4">
    <source>
        <dbReference type="ARBA" id="ARBA00023163"/>
    </source>
</evidence>
<dbReference type="InterPro" id="IPR001789">
    <property type="entry name" value="Sig_transdc_resp-reg_receiver"/>
</dbReference>
<accession>A0A8J6P1E1</accession>
<protein>
    <recommendedName>
        <fullName evidence="1">Stage 0 sporulation protein A homolog</fullName>
    </recommendedName>
</protein>
<keyword evidence="4" id="KW-0804">Transcription</keyword>
<dbReference type="SUPFAM" id="SSF46894">
    <property type="entry name" value="C-terminal effector domain of the bipartite response regulators"/>
    <property type="match status" value="1"/>
</dbReference>